<feature type="region of interest" description="Disordered" evidence="4">
    <location>
        <begin position="287"/>
        <end position="308"/>
    </location>
</feature>
<dbReference type="SUPFAM" id="SSF52540">
    <property type="entry name" value="P-loop containing nucleoside triphosphate hydrolases"/>
    <property type="match status" value="1"/>
</dbReference>
<dbReference type="InterPro" id="IPR003439">
    <property type="entry name" value="ABC_transporter-like_ATP-bd"/>
</dbReference>
<keyword evidence="3" id="KW-0067">ATP-binding</keyword>
<proteinExistence type="predicted"/>
<gene>
    <name evidence="6" type="ORF">A8708_13945</name>
</gene>
<keyword evidence="2" id="KW-0547">Nucleotide-binding</keyword>
<evidence type="ECO:0000256" key="3">
    <source>
        <dbReference type="ARBA" id="ARBA00022840"/>
    </source>
</evidence>
<dbReference type="STRING" id="1850517.A8708_13945"/>
<dbReference type="GO" id="GO:0022857">
    <property type="term" value="F:transmembrane transporter activity"/>
    <property type="evidence" value="ECO:0007669"/>
    <property type="project" value="TreeGrafter"/>
</dbReference>
<keyword evidence="7" id="KW-1185">Reference proteome</keyword>
<reference evidence="6 7" key="1">
    <citation type="submission" date="2016-05" db="EMBL/GenBank/DDBJ databases">
        <title>Paenibacillus sp. 1ZS3-15 nov., isolated from the rhizosphere soil.</title>
        <authorList>
            <person name="Zhang X.X."/>
            <person name="Zhang J."/>
        </authorList>
    </citation>
    <scope>NUCLEOTIDE SEQUENCE [LARGE SCALE GENOMIC DNA]</scope>
    <source>
        <strain evidence="6 7">1ZS3-15</strain>
    </source>
</reference>
<dbReference type="GO" id="GO:0005886">
    <property type="term" value="C:plasma membrane"/>
    <property type="evidence" value="ECO:0007669"/>
    <property type="project" value="TreeGrafter"/>
</dbReference>
<comment type="caution">
    <text evidence="6">The sequence shown here is derived from an EMBL/GenBank/DDBJ whole genome shotgun (WGS) entry which is preliminary data.</text>
</comment>
<protein>
    <submittedName>
        <fullName evidence="6">ABC transporter</fullName>
    </submittedName>
</protein>
<dbReference type="InterPro" id="IPR003593">
    <property type="entry name" value="AAA+_ATPase"/>
</dbReference>
<organism evidence="6 7">
    <name type="scientific">Paenibacillus oryzisoli</name>
    <dbReference type="NCBI Taxonomy" id="1850517"/>
    <lineage>
        <taxon>Bacteria</taxon>
        <taxon>Bacillati</taxon>
        <taxon>Bacillota</taxon>
        <taxon>Bacilli</taxon>
        <taxon>Bacillales</taxon>
        <taxon>Paenibacillaceae</taxon>
        <taxon>Paenibacillus</taxon>
    </lineage>
</organism>
<dbReference type="Pfam" id="PF00005">
    <property type="entry name" value="ABC_tran"/>
    <property type="match status" value="1"/>
</dbReference>
<evidence type="ECO:0000313" key="7">
    <source>
        <dbReference type="Proteomes" id="UP000078454"/>
    </source>
</evidence>
<dbReference type="OrthoDB" id="9791546at2"/>
<dbReference type="GO" id="GO:0005524">
    <property type="term" value="F:ATP binding"/>
    <property type="evidence" value="ECO:0007669"/>
    <property type="project" value="UniProtKB-KW"/>
</dbReference>
<dbReference type="GO" id="GO:0016887">
    <property type="term" value="F:ATP hydrolysis activity"/>
    <property type="evidence" value="ECO:0007669"/>
    <property type="project" value="InterPro"/>
</dbReference>
<evidence type="ECO:0000256" key="1">
    <source>
        <dbReference type="ARBA" id="ARBA00022448"/>
    </source>
</evidence>
<dbReference type="PROSITE" id="PS50893">
    <property type="entry name" value="ABC_TRANSPORTER_2"/>
    <property type="match status" value="1"/>
</dbReference>
<dbReference type="InterPro" id="IPR017911">
    <property type="entry name" value="MacB-like_ATP-bd"/>
</dbReference>
<sequence>MITCEGLVKIYKTDEIEVVALQGLNIQIDDGELMAIIGNSGSGKSTLLNILGGLDRPSAGAVKVGDWDLLKITDKQLVDYKRHTVGFIWQNNARNLVSYLTALENVEMPMMLSGNYDPAYAKQLLEWVGLGHRLNNKLQELSGGEQQRVAIAISLANRPRLLLADEPTGSVDTKTADMILSIFQRLNKELGVTIVIVTHDMSMAGKVGRVVAIRDGMTSSEFIARHPSSSAEEGTSTGLTSEAHEEYVVLDRAGRLQVPKAYLTALNIDGKATMEFDGETITIKAPRALPAEEEKAPFNSQTVGGKSK</sequence>
<dbReference type="Proteomes" id="UP000078454">
    <property type="component" value="Unassembled WGS sequence"/>
</dbReference>
<keyword evidence="1" id="KW-0813">Transport</keyword>
<feature type="compositionally biased region" description="Polar residues" evidence="4">
    <location>
        <begin position="298"/>
        <end position="308"/>
    </location>
</feature>
<feature type="domain" description="ABC transporter" evidence="5">
    <location>
        <begin position="2"/>
        <end position="240"/>
    </location>
</feature>
<accession>A0A198A3A7</accession>
<dbReference type="PANTHER" id="PTHR24220">
    <property type="entry name" value="IMPORT ATP-BINDING PROTEIN"/>
    <property type="match status" value="1"/>
</dbReference>
<dbReference type="CDD" id="cd03255">
    <property type="entry name" value="ABC_MJ0796_LolCDE_FtsE"/>
    <property type="match status" value="1"/>
</dbReference>
<dbReference type="AlphaFoldDB" id="A0A198A3A7"/>
<evidence type="ECO:0000256" key="2">
    <source>
        <dbReference type="ARBA" id="ARBA00022741"/>
    </source>
</evidence>
<dbReference type="SMART" id="SM00382">
    <property type="entry name" value="AAA"/>
    <property type="match status" value="1"/>
</dbReference>
<dbReference type="InterPro" id="IPR015854">
    <property type="entry name" value="ABC_transpr_LolD-like"/>
</dbReference>
<evidence type="ECO:0000256" key="4">
    <source>
        <dbReference type="SAM" id="MobiDB-lite"/>
    </source>
</evidence>
<dbReference type="Gene3D" id="3.40.50.300">
    <property type="entry name" value="P-loop containing nucleotide triphosphate hydrolases"/>
    <property type="match status" value="1"/>
</dbReference>
<dbReference type="RefSeq" id="WP_068668045.1">
    <property type="nucleotide sequence ID" value="NZ_LYPB01000082.1"/>
</dbReference>
<dbReference type="InterPro" id="IPR027417">
    <property type="entry name" value="P-loop_NTPase"/>
</dbReference>
<dbReference type="PROSITE" id="PS00211">
    <property type="entry name" value="ABC_TRANSPORTER_1"/>
    <property type="match status" value="1"/>
</dbReference>
<dbReference type="PANTHER" id="PTHR24220:SF685">
    <property type="entry name" value="ABC TRANSPORTER RELATED"/>
    <property type="match status" value="1"/>
</dbReference>
<name>A0A198A3A7_9BACL</name>
<dbReference type="InterPro" id="IPR017871">
    <property type="entry name" value="ABC_transporter-like_CS"/>
</dbReference>
<evidence type="ECO:0000259" key="5">
    <source>
        <dbReference type="PROSITE" id="PS50893"/>
    </source>
</evidence>
<dbReference type="EMBL" id="LYPB01000082">
    <property type="protein sequence ID" value="OAS15516.1"/>
    <property type="molecule type" value="Genomic_DNA"/>
</dbReference>
<evidence type="ECO:0000313" key="6">
    <source>
        <dbReference type="EMBL" id="OAS15516.1"/>
    </source>
</evidence>